<accession>A0A0K6FQ43</accession>
<sequence>MNSTRGQFAYRYQAMYYLKYLSGGAQLSKFGQKLADSIPRDPSIFQEWVRDRARMLEEVKASLEKDQCPDGCVQDITVGYELFDAYGWTMFPWEYGWSYVIDLDNLIFTIRKFVHLRLDNMPPTSLSLDDWWKGSVEVPPQCTVSTFNLWPNARFNIDERQQNYEALGPIILPVEKWGASTWNDLTMAQQFSITQSNYFLQNMSFPMIHAYDAKFHPLIGHFCWDLLCAATSGVPLLHYDTKCDEQIVASRTRGNIPEIMVEKTGFPGRKLLGANDHGGHCWVRGSLVTFCMTLSRPELVAFEIGRIVDIMHDNGQAECVGIILSSQREMLVVAIDNGLEPTREVRHTPVLDIRPSIGQPGEASNGLLLLVHLLSPPATIPPLPWRASQPPKRDVLPPRKFEQLPQELLQHIIHYADTETYLALRKVSRSIRNVCLLNPRVGEYTILHKIPQGHLAFAARHMGDETLRILKLRWLRDHRSGHWEASEISSPAEAEDVVDDEASSRQIINQKRPCW</sequence>
<keyword evidence="4" id="KW-1185">Reference proteome</keyword>
<dbReference type="EMBL" id="CYGV01000402">
    <property type="protein sequence ID" value="CUA68365.1"/>
    <property type="molecule type" value="Genomic_DNA"/>
</dbReference>
<protein>
    <recommendedName>
        <fullName evidence="2">F-box domain-containing protein</fullName>
    </recommendedName>
</protein>
<organism evidence="3 4">
    <name type="scientific">Rhizoctonia solani</name>
    <dbReference type="NCBI Taxonomy" id="456999"/>
    <lineage>
        <taxon>Eukaryota</taxon>
        <taxon>Fungi</taxon>
        <taxon>Dikarya</taxon>
        <taxon>Basidiomycota</taxon>
        <taxon>Agaricomycotina</taxon>
        <taxon>Agaricomycetes</taxon>
        <taxon>Cantharellales</taxon>
        <taxon>Ceratobasidiaceae</taxon>
        <taxon>Rhizoctonia</taxon>
    </lineage>
</organism>
<dbReference type="AlphaFoldDB" id="A0A0K6FQ43"/>
<feature type="domain" description="F-box" evidence="2">
    <location>
        <begin position="398"/>
        <end position="434"/>
    </location>
</feature>
<dbReference type="SUPFAM" id="SSF81383">
    <property type="entry name" value="F-box domain"/>
    <property type="match status" value="1"/>
</dbReference>
<evidence type="ECO:0000313" key="4">
    <source>
        <dbReference type="Proteomes" id="UP000044841"/>
    </source>
</evidence>
<reference evidence="3 4" key="1">
    <citation type="submission" date="2015-07" db="EMBL/GenBank/DDBJ databases">
        <authorList>
            <person name="Noorani M."/>
        </authorList>
    </citation>
    <scope>NUCLEOTIDE SEQUENCE [LARGE SCALE GENOMIC DNA]</scope>
    <source>
        <strain evidence="3">BBA 69670</strain>
    </source>
</reference>
<dbReference type="InterPro" id="IPR036047">
    <property type="entry name" value="F-box-like_dom_sf"/>
</dbReference>
<proteinExistence type="predicted"/>
<evidence type="ECO:0000256" key="1">
    <source>
        <dbReference type="SAM" id="MobiDB-lite"/>
    </source>
</evidence>
<name>A0A0K6FQ43_9AGAM</name>
<dbReference type="InterPro" id="IPR001810">
    <property type="entry name" value="F-box_dom"/>
</dbReference>
<dbReference type="Proteomes" id="UP000044841">
    <property type="component" value="Unassembled WGS sequence"/>
</dbReference>
<dbReference type="Pfam" id="PF00646">
    <property type="entry name" value="F-box"/>
    <property type="match status" value="1"/>
</dbReference>
<feature type="region of interest" description="Disordered" evidence="1">
    <location>
        <begin position="485"/>
        <end position="504"/>
    </location>
</feature>
<gene>
    <name evidence="3" type="ORF">RSOLAG22IIIB_07883</name>
</gene>
<evidence type="ECO:0000259" key="2">
    <source>
        <dbReference type="PROSITE" id="PS50181"/>
    </source>
</evidence>
<dbReference type="PROSITE" id="PS50181">
    <property type="entry name" value="FBOX"/>
    <property type="match status" value="1"/>
</dbReference>
<evidence type="ECO:0000313" key="3">
    <source>
        <dbReference type="EMBL" id="CUA68365.1"/>
    </source>
</evidence>